<reference evidence="4" key="1">
    <citation type="journal article" date="2019" name="Int. J. Syst. Evol. Microbiol.">
        <title>The Global Catalogue of Microorganisms (GCM) 10K type strain sequencing project: providing services to taxonomists for standard genome sequencing and annotation.</title>
        <authorList>
            <consortium name="The Broad Institute Genomics Platform"/>
            <consortium name="The Broad Institute Genome Sequencing Center for Infectious Disease"/>
            <person name="Wu L."/>
            <person name="Ma J."/>
        </authorList>
    </citation>
    <scope>NUCLEOTIDE SEQUENCE [LARGE SCALE GENOMIC DNA]</scope>
    <source>
        <strain evidence="4">NBRC 15640</strain>
    </source>
</reference>
<evidence type="ECO:0000313" key="4">
    <source>
        <dbReference type="Proteomes" id="UP001156690"/>
    </source>
</evidence>
<dbReference type="Gene3D" id="3.10.310.10">
    <property type="entry name" value="Diaminopimelate Epimerase, Chain A, domain 1"/>
    <property type="match status" value="2"/>
</dbReference>
<evidence type="ECO:0008006" key="5">
    <source>
        <dbReference type="Google" id="ProtNLM"/>
    </source>
</evidence>
<comment type="similarity">
    <text evidence="1">Belongs to the PrpF family.</text>
</comment>
<dbReference type="GO" id="GO:0016853">
    <property type="term" value="F:isomerase activity"/>
    <property type="evidence" value="ECO:0007669"/>
    <property type="project" value="UniProtKB-KW"/>
</dbReference>
<dbReference type="Pfam" id="PF04303">
    <property type="entry name" value="PrpF"/>
    <property type="match status" value="1"/>
</dbReference>
<sequence>MHGIPYMQIRGGSSKGLYFLAKDLPENEQERDQLLLDIVGRDHRQIDGLGGAHPLTSKVAIVCLSDDPLADVDYLFAQVVLGENRVDTSPNCGNILSGVGAFALESGLISAAEETTTVRVKMLNSHHYCDLILETPNATLTYQGDTKIDGVPGTASPVMCQYKDVAGSVCGVLLPTGNTVDVFNGVPTTCIDNGMPVVVIQAKDVGCTGYESVEALNQDSELKSKLEAIRLLAGKAMNLGDVTNKVVPKMSLVSKPISGGHIHTRTFIPHTCHTAIGVLGAVSVATACMLTSSVAQPVTPLSLSQSVNTISVEHPTGEFSVELSSDEDGHINQVGLVRTARVLSKGIAYPAPY</sequence>
<dbReference type="EMBL" id="BSNX01000063">
    <property type="protein sequence ID" value="GLQ74742.1"/>
    <property type="molecule type" value="Genomic_DNA"/>
</dbReference>
<comment type="caution">
    <text evidence="3">The sequence shown here is derived from an EMBL/GenBank/DDBJ whole genome shotgun (WGS) entry which is preliminary data.</text>
</comment>
<proteinExistence type="inferred from homology"/>
<dbReference type="InterPro" id="IPR007400">
    <property type="entry name" value="PrpF-like"/>
</dbReference>
<dbReference type="InterPro" id="IPR047687">
    <property type="entry name" value="OMA_tautomer-like"/>
</dbReference>
<dbReference type="RefSeq" id="WP_126606283.1">
    <property type="nucleotide sequence ID" value="NZ_AP025144.1"/>
</dbReference>
<dbReference type="AlphaFoldDB" id="A0AAV5NWR3"/>
<evidence type="ECO:0000256" key="2">
    <source>
        <dbReference type="ARBA" id="ARBA00023235"/>
    </source>
</evidence>
<dbReference type="PANTHER" id="PTHR43709">
    <property type="entry name" value="ACONITATE ISOMERASE-RELATED"/>
    <property type="match status" value="1"/>
</dbReference>
<dbReference type="Proteomes" id="UP001156690">
    <property type="component" value="Unassembled WGS sequence"/>
</dbReference>
<dbReference type="NCBIfam" id="NF033377">
    <property type="entry name" value="OMA_tautomer"/>
    <property type="match status" value="1"/>
</dbReference>
<organism evidence="3 4">
    <name type="scientific">Vibrio penaeicida</name>
    <dbReference type="NCBI Taxonomy" id="104609"/>
    <lineage>
        <taxon>Bacteria</taxon>
        <taxon>Pseudomonadati</taxon>
        <taxon>Pseudomonadota</taxon>
        <taxon>Gammaproteobacteria</taxon>
        <taxon>Vibrionales</taxon>
        <taxon>Vibrionaceae</taxon>
        <taxon>Vibrio</taxon>
    </lineage>
</organism>
<keyword evidence="2" id="KW-0413">Isomerase</keyword>
<dbReference type="PANTHER" id="PTHR43709:SF3">
    <property type="entry name" value="ISOMERASE YBHH-RELATED"/>
    <property type="match status" value="1"/>
</dbReference>
<evidence type="ECO:0000313" key="3">
    <source>
        <dbReference type="EMBL" id="GLQ74742.1"/>
    </source>
</evidence>
<evidence type="ECO:0000256" key="1">
    <source>
        <dbReference type="ARBA" id="ARBA00007673"/>
    </source>
</evidence>
<accession>A0AAV5NWR3</accession>
<keyword evidence="4" id="KW-1185">Reference proteome</keyword>
<dbReference type="SUPFAM" id="SSF54506">
    <property type="entry name" value="Diaminopimelate epimerase-like"/>
    <property type="match status" value="2"/>
</dbReference>
<protein>
    <recommendedName>
        <fullName evidence="5">4-oxalomesaconate tautomerase</fullName>
    </recommendedName>
</protein>
<name>A0AAV5NWR3_9VIBR</name>
<gene>
    <name evidence="3" type="ORF">GCM10007932_41040</name>
</gene>